<organism evidence="6 7">
    <name type="scientific">Sphingobacterium thalpophilum</name>
    <dbReference type="NCBI Taxonomy" id="259"/>
    <lineage>
        <taxon>Bacteria</taxon>
        <taxon>Pseudomonadati</taxon>
        <taxon>Bacteroidota</taxon>
        <taxon>Sphingobacteriia</taxon>
        <taxon>Sphingobacteriales</taxon>
        <taxon>Sphingobacteriaceae</taxon>
        <taxon>Sphingobacterium</taxon>
    </lineage>
</organism>
<dbReference type="Pfam" id="PF12625">
    <property type="entry name" value="Arabinose_bd"/>
    <property type="match status" value="1"/>
</dbReference>
<dbReference type="GO" id="GO:0003700">
    <property type="term" value="F:DNA-binding transcription factor activity"/>
    <property type="evidence" value="ECO:0007669"/>
    <property type="project" value="InterPro"/>
</dbReference>
<dbReference type="Proteomes" id="UP000308196">
    <property type="component" value="Chromosome"/>
</dbReference>
<evidence type="ECO:0000313" key="8">
    <source>
        <dbReference type="Proteomes" id="UP001566204"/>
    </source>
</evidence>
<keyword evidence="2" id="KW-0238">DNA-binding</keyword>
<accession>A0A4U9U8S3</accession>
<dbReference type="KEGG" id="stha:NCTC11429_00152"/>
<reference evidence="6 7" key="1">
    <citation type="submission" date="2019-05" db="EMBL/GenBank/DDBJ databases">
        <authorList>
            <consortium name="Pathogen Informatics"/>
        </authorList>
    </citation>
    <scope>NUCLEOTIDE SEQUENCE [LARGE SCALE GENOMIC DNA]</scope>
    <source>
        <strain evidence="6 7">NCTC11429</strain>
    </source>
</reference>
<dbReference type="RefSeq" id="WP_028071462.1">
    <property type="nucleotide sequence ID" value="NZ_CP158797.1"/>
</dbReference>
<dbReference type="EMBL" id="LR590484">
    <property type="protein sequence ID" value="VTR28229.1"/>
    <property type="molecule type" value="Genomic_DNA"/>
</dbReference>
<reference evidence="5 8" key="2">
    <citation type="submission" date="2024-06" db="EMBL/GenBank/DDBJ databases">
        <title>Soil Sphingobacterium thalpophilum.</title>
        <authorList>
            <person name="Yang J."/>
            <person name="Li J."/>
        </authorList>
    </citation>
    <scope>NUCLEOTIDE SEQUENCE [LARGE SCALE GENOMIC DNA]</scope>
    <source>
        <strain evidence="5 8">22g91tb</strain>
    </source>
</reference>
<dbReference type="GO" id="GO:0005829">
    <property type="term" value="C:cytosol"/>
    <property type="evidence" value="ECO:0007669"/>
    <property type="project" value="TreeGrafter"/>
</dbReference>
<dbReference type="InterPro" id="IPR020449">
    <property type="entry name" value="Tscrpt_reg_AraC-type_HTH"/>
</dbReference>
<dbReference type="PROSITE" id="PS01124">
    <property type="entry name" value="HTH_ARAC_FAMILY_2"/>
    <property type="match status" value="1"/>
</dbReference>
<dbReference type="STRING" id="1123265.GCA_000686625_04914"/>
<evidence type="ECO:0000313" key="7">
    <source>
        <dbReference type="Proteomes" id="UP000308196"/>
    </source>
</evidence>
<dbReference type="SUPFAM" id="SSF46689">
    <property type="entry name" value="Homeodomain-like"/>
    <property type="match status" value="1"/>
</dbReference>
<protein>
    <submittedName>
        <fullName evidence="5">AraC family transcriptional regulator ligand-binding domain-containing protein</fullName>
    </submittedName>
    <submittedName>
        <fullName evidence="6">Urease operon transcriptional activator</fullName>
    </submittedName>
</protein>
<dbReference type="InterPro" id="IPR009057">
    <property type="entry name" value="Homeodomain-like_sf"/>
</dbReference>
<keyword evidence="1" id="KW-0805">Transcription regulation</keyword>
<dbReference type="Gene3D" id="1.10.10.60">
    <property type="entry name" value="Homeodomain-like"/>
    <property type="match status" value="1"/>
</dbReference>
<evidence type="ECO:0000313" key="6">
    <source>
        <dbReference type="EMBL" id="VTR28229.1"/>
    </source>
</evidence>
<dbReference type="InterPro" id="IPR018060">
    <property type="entry name" value="HTH_AraC"/>
</dbReference>
<evidence type="ECO:0000256" key="1">
    <source>
        <dbReference type="ARBA" id="ARBA00023015"/>
    </source>
</evidence>
<name>A0A4U9U8S3_9SPHI</name>
<dbReference type="GO" id="GO:0000976">
    <property type="term" value="F:transcription cis-regulatory region binding"/>
    <property type="evidence" value="ECO:0007669"/>
    <property type="project" value="TreeGrafter"/>
</dbReference>
<sequence length="341" mass="39048">MNYRQTFLQALFIFCEERGLDTGKIAAHSNISIDELNTNPSFPISNEQMDMIWKNIIQISKNELVGLHFGAAMQIAALGVVGQVIQTSNNVKEALQHACMMVGLLTDFYTMSVHEKSETFVITYEKNAGFDKFSTAQNQMGDFLIAFTLYELKGLLIKNLAPLRASFPTYQKDYDREYKHIIKCPLQKSRIYILEFNKEFLNTKIITANYSVQNSLISQVYKLQNPESLSGDFAKKIFNYLITNSYLFTLSIESVACNFNVSVRTLQRKLREERISYIQIVEEVRKTLAIHYITTSPSSVKEISANLGFAEPSSFVRAFKKWLGKTPLEYKNNILVNQDRP</sequence>
<proteinExistence type="predicted"/>
<dbReference type="AlphaFoldDB" id="A0A4U9U8S3"/>
<evidence type="ECO:0000313" key="5">
    <source>
        <dbReference type="EMBL" id="MEZ0451821.1"/>
    </source>
</evidence>
<dbReference type="PRINTS" id="PR00032">
    <property type="entry name" value="HTHARAC"/>
</dbReference>
<evidence type="ECO:0000256" key="2">
    <source>
        <dbReference type="ARBA" id="ARBA00023125"/>
    </source>
</evidence>
<dbReference type="Proteomes" id="UP001566204">
    <property type="component" value="Unassembled WGS sequence"/>
</dbReference>
<dbReference type="InterPro" id="IPR032687">
    <property type="entry name" value="AraC-type_N"/>
</dbReference>
<keyword evidence="8" id="KW-1185">Reference proteome</keyword>
<dbReference type="Pfam" id="PF12833">
    <property type="entry name" value="HTH_18"/>
    <property type="match status" value="1"/>
</dbReference>
<keyword evidence="3" id="KW-0804">Transcription</keyword>
<dbReference type="EMBL" id="JBEOQB010000002">
    <property type="protein sequence ID" value="MEZ0451821.1"/>
    <property type="molecule type" value="Genomic_DNA"/>
</dbReference>
<feature type="domain" description="HTH araC/xylS-type" evidence="4">
    <location>
        <begin position="235"/>
        <end position="333"/>
    </location>
</feature>
<evidence type="ECO:0000259" key="4">
    <source>
        <dbReference type="PROSITE" id="PS01124"/>
    </source>
</evidence>
<dbReference type="SMART" id="SM00342">
    <property type="entry name" value="HTH_ARAC"/>
    <property type="match status" value="1"/>
</dbReference>
<dbReference type="PANTHER" id="PTHR47894">
    <property type="entry name" value="HTH-TYPE TRANSCRIPTIONAL REGULATOR GADX"/>
    <property type="match status" value="1"/>
</dbReference>
<gene>
    <name evidence="6" type="primary">ureR</name>
    <name evidence="5" type="ORF">ABTW24_09455</name>
    <name evidence="6" type="ORF">NCTC11429_00152</name>
</gene>
<dbReference type="GeneID" id="78460983"/>
<evidence type="ECO:0000256" key="3">
    <source>
        <dbReference type="ARBA" id="ARBA00023163"/>
    </source>
</evidence>
<dbReference type="PANTHER" id="PTHR47894:SF1">
    <property type="entry name" value="HTH-TYPE TRANSCRIPTIONAL REGULATOR VQSM"/>
    <property type="match status" value="1"/>
</dbReference>